<keyword evidence="7 11" id="KW-0692">RNA repair</keyword>
<gene>
    <name evidence="11" type="primary">cca</name>
    <name evidence="15" type="ORF">J2S13_000066</name>
</gene>
<keyword evidence="15" id="KW-0378">Hydrolase</keyword>
<keyword evidence="5 11" id="KW-0479">Metal-binding</keyword>
<evidence type="ECO:0000256" key="7">
    <source>
        <dbReference type="ARBA" id="ARBA00022800"/>
    </source>
</evidence>
<evidence type="ECO:0000256" key="5">
    <source>
        <dbReference type="ARBA" id="ARBA00022723"/>
    </source>
</evidence>
<feature type="binding site" evidence="11">
    <location>
        <position position="42"/>
    </location>
    <ligand>
        <name>Mg(2+)</name>
        <dbReference type="ChEBI" id="CHEBI:18420"/>
    </ligand>
</feature>
<feature type="binding site" evidence="11">
    <location>
        <position position="162"/>
    </location>
    <ligand>
        <name>ATP</name>
        <dbReference type="ChEBI" id="CHEBI:30616"/>
    </ligand>
</feature>
<evidence type="ECO:0000256" key="2">
    <source>
        <dbReference type="ARBA" id="ARBA00022679"/>
    </source>
</evidence>
<feature type="domain" description="tRNA nucleotidyltransferase/poly(A) polymerase RNA and SrmB- binding" evidence="13">
    <location>
        <begin position="171"/>
        <end position="229"/>
    </location>
</feature>
<dbReference type="HAMAP" id="MF_01263">
    <property type="entry name" value="CCA_bact_type3"/>
    <property type="match status" value="1"/>
</dbReference>
<feature type="binding site" evidence="11">
    <location>
        <position position="156"/>
    </location>
    <ligand>
        <name>ATP</name>
        <dbReference type="ChEBI" id="CHEBI:30616"/>
    </ligand>
</feature>
<keyword evidence="9 11" id="KW-0460">Magnesium</keyword>
<comment type="subunit">
    <text evidence="11">Homodimer.</text>
</comment>
<proteinExistence type="inferred from homology"/>
<dbReference type="EC" id="2.7.7.72" evidence="11"/>
<feature type="binding site" evidence="11">
    <location>
        <position position="165"/>
    </location>
    <ligand>
        <name>CTP</name>
        <dbReference type="ChEBI" id="CHEBI:37563"/>
    </ligand>
</feature>
<evidence type="ECO:0000313" key="15">
    <source>
        <dbReference type="EMBL" id="MDQ0213672.1"/>
    </source>
</evidence>
<dbReference type="InterPro" id="IPR023068">
    <property type="entry name" value="CCA-adding_enz_firmicutes"/>
</dbReference>
<keyword evidence="8 11" id="KW-0067">ATP-binding</keyword>
<evidence type="ECO:0000313" key="16">
    <source>
        <dbReference type="Proteomes" id="UP001237207"/>
    </source>
</evidence>
<dbReference type="Pfam" id="PF01743">
    <property type="entry name" value="PolyA_pol"/>
    <property type="match status" value="1"/>
</dbReference>
<feature type="binding site" evidence="11">
    <location>
        <position position="113"/>
    </location>
    <ligand>
        <name>CTP</name>
        <dbReference type="ChEBI" id="CHEBI:37563"/>
    </ligand>
</feature>
<dbReference type="InterPro" id="IPR043519">
    <property type="entry name" value="NT_sf"/>
</dbReference>
<evidence type="ECO:0000256" key="9">
    <source>
        <dbReference type="ARBA" id="ARBA00022842"/>
    </source>
</evidence>
<keyword evidence="3 11" id="KW-0819">tRNA processing</keyword>
<dbReference type="SUPFAM" id="SSF81891">
    <property type="entry name" value="Poly A polymerase C-terminal region-like"/>
    <property type="match status" value="1"/>
</dbReference>
<name>A0AAJ1SXQ2_9BACI</name>
<dbReference type="PANTHER" id="PTHR46173:SF1">
    <property type="entry name" value="CCA TRNA NUCLEOTIDYLTRANSFERASE 1, MITOCHONDRIAL"/>
    <property type="match status" value="1"/>
</dbReference>
<dbReference type="RefSeq" id="WP_307255660.1">
    <property type="nucleotide sequence ID" value="NZ_JAUSUC010000001.1"/>
</dbReference>
<comment type="catalytic activity">
    <reaction evidence="11">
        <text>a tRNA precursor + 2 CTP + ATP = a tRNA with a 3' CCA end + 3 diphosphate</text>
        <dbReference type="Rhea" id="RHEA:14433"/>
        <dbReference type="Rhea" id="RHEA-COMP:10465"/>
        <dbReference type="Rhea" id="RHEA-COMP:10468"/>
        <dbReference type="ChEBI" id="CHEBI:30616"/>
        <dbReference type="ChEBI" id="CHEBI:33019"/>
        <dbReference type="ChEBI" id="CHEBI:37563"/>
        <dbReference type="ChEBI" id="CHEBI:74896"/>
        <dbReference type="ChEBI" id="CHEBI:83071"/>
        <dbReference type="EC" id="2.7.7.72"/>
    </reaction>
</comment>
<dbReference type="Proteomes" id="UP001237207">
    <property type="component" value="Unassembled WGS sequence"/>
</dbReference>
<dbReference type="EMBL" id="JAUSUC010000001">
    <property type="protein sequence ID" value="MDQ0213672.1"/>
    <property type="molecule type" value="Genomic_DNA"/>
</dbReference>
<keyword evidence="16" id="KW-1185">Reference proteome</keyword>
<evidence type="ECO:0000256" key="1">
    <source>
        <dbReference type="ARBA" id="ARBA00001946"/>
    </source>
</evidence>
<dbReference type="InterPro" id="IPR050264">
    <property type="entry name" value="Bact_CCA-adding_enz_type3_sf"/>
</dbReference>
<feature type="binding site" evidence="11">
    <location>
        <position position="29"/>
    </location>
    <ligand>
        <name>CTP</name>
        <dbReference type="ChEBI" id="CHEBI:37563"/>
    </ligand>
</feature>
<dbReference type="GO" id="GO:0001680">
    <property type="term" value="P:tRNA 3'-terminal CCA addition"/>
    <property type="evidence" value="ECO:0007669"/>
    <property type="project" value="UniProtKB-UniRule"/>
</dbReference>
<reference evidence="15" key="1">
    <citation type="submission" date="2023-07" db="EMBL/GenBank/DDBJ databases">
        <title>Genomic Encyclopedia of Type Strains, Phase IV (KMG-IV): sequencing the most valuable type-strain genomes for metagenomic binning, comparative biology and taxonomic classification.</title>
        <authorList>
            <person name="Goeker M."/>
        </authorList>
    </citation>
    <scope>NUCLEOTIDE SEQUENCE</scope>
    <source>
        <strain evidence="15">DSM 23947</strain>
    </source>
</reference>
<keyword evidence="10 11" id="KW-0694">RNA-binding</keyword>
<feature type="binding site" evidence="11">
    <location>
        <position position="165"/>
    </location>
    <ligand>
        <name>ATP</name>
        <dbReference type="ChEBI" id="CHEBI:30616"/>
    </ligand>
</feature>
<dbReference type="GO" id="GO:0005524">
    <property type="term" value="F:ATP binding"/>
    <property type="evidence" value="ECO:0007669"/>
    <property type="project" value="UniProtKB-UniRule"/>
</dbReference>
<evidence type="ECO:0000256" key="11">
    <source>
        <dbReference type="HAMAP-Rule" id="MF_01263"/>
    </source>
</evidence>
<feature type="domain" description="Poly A polymerase head" evidence="12">
    <location>
        <begin position="24"/>
        <end position="143"/>
    </location>
</feature>
<comment type="catalytic activity">
    <reaction evidence="11">
        <text>a tRNA with a 3' CCA end + 2 CTP + ATP = a tRNA with a 3' CCACCA end + 3 diphosphate</text>
        <dbReference type="Rhea" id="RHEA:76235"/>
        <dbReference type="Rhea" id="RHEA-COMP:10468"/>
        <dbReference type="Rhea" id="RHEA-COMP:18655"/>
        <dbReference type="ChEBI" id="CHEBI:30616"/>
        <dbReference type="ChEBI" id="CHEBI:33019"/>
        <dbReference type="ChEBI" id="CHEBI:37563"/>
        <dbReference type="ChEBI" id="CHEBI:83071"/>
        <dbReference type="ChEBI" id="CHEBI:195187"/>
    </reaction>
</comment>
<comment type="similarity">
    <text evidence="11">Belongs to the tRNA nucleotidyltransferase/poly(A) polymerase family. Bacterial CCA-adding enzyme type 3 subfamily.</text>
</comment>
<dbReference type="InterPro" id="IPR032810">
    <property type="entry name" value="CCA-adding_enz_C"/>
</dbReference>
<feature type="binding site" evidence="11">
    <location>
        <position position="113"/>
    </location>
    <ligand>
        <name>ATP</name>
        <dbReference type="ChEBI" id="CHEBI:30616"/>
    </ligand>
</feature>
<comment type="cofactor">
    <cofactor evidence="1 11">
        <name>Mg(2+)</name>
        <dbReference type="ChEBI" id="CHEBI:18420"/>
    </cofactor>
</comment>
<dbReference type="GO" id="GO:0000287">
    <property type="term" value="F:magnesium ion binding"/>
    <property type="evidence" value="ECO:0007669"/>
    <property type="project" value="UniProtKB-UniRule"/>
</dbReference>
<dbReference type="GO" id="GO:0004810">
    <property type="term" value="F:CCA tRNA nucleotidyltransferase activity"/>
    <property type="evidence" value="ECO:0007669"/>
    <property type="project" value="UniProtKB-UniRule"/>
</dbReference>
<dbReference type="InterPro" id="IPR002646">
    <property type="entry name" value="PolA_pol_head_dom"/>
</dbReference>
<dbReference type="GO" id="GO:0000049">
    <property type="term" value="F:tRNA binding"/>
    <property type="evidence" value="ECO:0007669"/>
    <property type="project" value="UniProtKB-UniRule"/>
</dbReference>
<dbReference type="SUPFAM" id="SSF81301">
    <property type="entry name" value="Nucleotidyltransferase"/>
    <property type="match status" value="1"/>
</dbReference>
<evidence type="ECO:0000256" key="8">
    <source>
        <dbReference type="ARBA" id="ARBA00022840"/>
    </source>
</evidence>
<evidence type="ECO:0000256" key="3">
    <source>
        <dbReference type="ARBA" id="ARBA00022694"/>
    </source>
</evidence>
<feature type="binding site" evidence="11">
    <location>
        <position position="44"/>
    </location>
    <ligand>
        <name>Mg(2+)</name>
        <dbReference type="ChEBI" id="CHEBI:18420"/>
    </ligand>
</feature>
<dbReference type="GO" id="GO:0042245">
    <property type="term" value="P:RNA repair"/>
    <property type="evidence" value="ECO:0007669"/>
    <property type="project" value="UniProtKB-KW"/>
</dbReference>
<feature type="binding site" evidence="11">
    <location>
        <position position="159"/>
    </location>
    <ligand>
        <name>ATP</name>
        <dbReference type="ChEBI" id="CHEBI:30616"/>
    </ligand>
</feature>
<keyword evidence="2 11" id="KW-0808">Transferase</keyword>
<evidence type="ECO:0000256" key="4">
    <source>
        <dbReference type="ARBA" id="ARBA00022695"/>
    </source>
</evidence>
<evidence type="ECO:0000259" key="14">
    <source>
        <dbReference type="Pfam" id="PF13735"/>
    </source>
</evidence>
<feature type="binding site" evidence="11">
    <location>
        <position position="29"/>
    </location>
    <ligand>
        <name>ATP</name>
        <dbReference type="ChEBI" id="CHEBI:30616"/>
    </ligand>
</feature>
<feature type="domain" description="CCA-adding enzyme C-terminal" evidence="14">
    <location>
        <begin position="248"/>
        <end position="391"/>
    </location>
</feature>
<dbReference type="Gene3D" id="1.10.246.80">
    <property type="match status" value="1"/>
</dbReference>
<evidence type="ECO:0000259" key="12">
    <source>
        <dbReference type="Pfam" id="PF01743"/>
    </source>
</evidence>
<comment type="caution">
    <text evidence="15">The sequence shown here is derived from an EMBL/GenBank/DDBJ whole genome shotgun (WGS) entry which is preliminary data.</text>
</comment>
<feature type="binding site" evidence="11">
    <location>
        <position position="32"/>
    </location>
    <ligand>
        <name>CTP</name>
        <dbReference type="ChEBI" id="CHEBI:37563"/>
    </ligand>
</feature>
<protein>
    <recommendedName>
        <fullName evidence="11">CCA-adding enzyme</fullName>
        <ecNumber evidence="11">2.7.7.72</ecNumber>
    </recommendedName>
    <alternativeName>
        <fullName evidence="11">CCA tRNA nucleotidyltransferase</fullName>
    </alternativeName>
    <alternativeName>
        <fullName evidence="11">tRNA CCA-pyrophosphorylase</fullName>
    </alternativeName>
    <alternativeName>
        <fullName evidence="11">tRNA adenylyl-/cytidylyl- transferase</fullName>
    </alternativeName>
    <alternativeName>
        <fullName evidence="11">tRNA nucleotidyltransferase</fullName>
    </alternativeName>
    <alternativeName>
        <fullName evidence="11">tRNA-NT</fullName>
    </alternativeName>
</protein>
<comment type="function">
    <text evidence="11">Catalyzes the addition and repair of the essential 3'-terminal CCA sequence in tRNAs without using a nucleic acid template. Adds these three nucleotides in the order of C, C, and A to the tRNA nucleotide-73, using CTP and ATP as substrates and producing inorganic pyrophosphate. tRNA 3'-terminal CCA addition is required both for tRNA processing and repair. Also involved in tRNA surveillance by mediating tandem CCA addition to generate a CCACCA at the 3' terminus of unstable tRNAs. While stable tRNAs receive only 3'-terminal CCA, unstable tRNAs are marked with CCACCA and rapidly degraded.</text>
</comment>
<sequence length="397" mass="46501">MDNWQLFEEASPVLEKIEEAGFEAYFVGGSVRDYLLKRPIDDVDIATSALPEEIKEIFHKTIDVGIEHGTVLVRWQGESYEITTFRTESEYEDFRHPNEVTFVRSLQDDLKRRDFTMNAIAMDRKGNIIDPYNGQRDIQNEIITTVGCAKERFSEDALRMMRAARFVSQLGFQLQEATYQSLEKYTPLLKHIAVERKLNEFEKLLDGPFKHRGLQLIVQTGLYRFLPGLLYEKEALQTLITFECTKMTNIQMWMILTDRLQVEEPTSFLKNWRLPTKKIKYILNGISLLEKRKKESWKPFDLYEYGLSLVLDVENIYSITFGKKNEKGKLLTWNDELPLKSRKDLAITGNDLLNWSRMNGGPWVKEWIEAIEKAIISGEVKNEKESIREWLKSCKRM</sequence>
<dbReference type="CDD" id="cd05398">
    <property type="entry name" value="NT_ClassII-CCAase"/>
    <property type="match status" value="1"/>
</dbReference>
<feature type="binding site" evidence="11">
    <location>
        <position position="32"/>
    </location>
    <ligand>
        <name>ATP</name>
        <dbReference type="ChEBI" id="CHEBI:30616"/>
    </ligand>
</feature>
<keyword evidence="6 11" id="KW-0547">Nucleotide-binding</keyword>
<dbReference type="AlphaFoldDB" id="A0AAJ1SXQ2"/>
<dbReference type="Pfam" id="PF13735">
    <property type="entry name" value="tRNA_NucTran2_2"/>
    <property type="match status" value="1"/>
</dbReference>
<dbReference type="Gene3D" id="3.30.460.10">
    <property type="entry name" value="Beta Polymerase, domain 2"/>
    <property type="match status" value="1"/>
</dbReference>
<comment type="miscellaneous">
    <text evidence="11">A single active site specifically recognizes both ATP and CTP and is responsible for their addition.</text>
</comment>
<feature type="binding site" evidence="11">
    <location>
        <position position="162"/>
    </location>
    <ligand>
        <name>CTP</name>
        <dbReference type="ChEBI" id="CHEBI:37563"/>
    </ligand>
</feature>
<feature type="binding site" evidence="11">
    <location>
        <position position="156"/>
    </location>
    <ligand>
        <name>CTP</name>
        <dbReference type="ChEBI" id="CHEBI:37563"/>
    </ligand>
</feature>
<evidence type="ECO:0000256" key="10">
    <source>
        <dbReference type="ARBA" id="ARBA00022884"/>
    </source>
</evidence>
<dbReference type="GO" id="GO:0016787">
    <property type="term" value="F:hydrolase activity"/>
    <property type="evidence" value="ECO:0007669"/>
    <property type="project" value="UniProtKB-KW"/>
</dbReference>
<keyword evidence="4 11" id="KW-0548">Nucleotidyltransferase</keyword>
<organism evidence="15 16">
    <name type="scientific">Oikeobacillus pervagus</name>
    <dbReference type="NCBI Taxonomy" id="1325931"/>
    <lineage>
        <taxon>Bacteria</taxon>
        <taxon>Bacillati</taxon>
        <taxon>Bacillota</taxon>
        <taxon>Bacilli</taxon>
        <taxon>Bacillales</taxon>
        <taxon>Bacillaceae</taxon>
        <taxon>Oikeobacillus</taxon>
    </lineage>
</organism>
<dbReference type="NCBIfam" id="NF009814">
    <property type="entry name" value="PRK13299.1"/>
    <property type="match status" value="1"/>
</dbReference>
<accession>A0AAJ1SXQ2</accession>
<feature type="binding site" evidence="11">
    <location>
        <position position="159"/>
    </location>
    <ligand>
        <name>CTP</name>
        <dbReference type="ChEBI" id="CHEBI:37563"/>
    </ligand>
</feature>
<dbReference type="InterPro" id="IPR032828">
    <property type="entry name" value="PolyA_RNA-bd"/>
</dbReference>
<dbReference type="Pfam" id="PF12627">
    <property type="entry name" value="PolyA_pol_RNAbd"/>
    <property type="match status" value="1"/>
</dbReference>
<dbReference type="Gene3D" id="1.20.58.560">
    <property type="match status" value="1"/>
</dbReference>
<dbReference type="Gene3D" id="1.10.110.30">
    <property type="match status" value="1"/>
</dbReference>
<dbReference type="PANTHER" id="PTHR46173">
    <property type="entry name" value="CCA TRNA NUCLEOTIDYLTRANSFERASE 1, MITOCHONDRIAL"/>
    <property type="match status" value="1"/>
</dbReference>
<evidence type="ECO:0000256" key="6">
    <source>
        <dbReference type="ARBA" id="ARBA00022741"/>
    </source>
</evidence>
<evidence type="ECO:0000259" key="13">
    <source>
        <dbReference type="Pfam" id="PF12627"/>
    </source>
</evidence>